<accession>A0A2G2X6N1</accession>
<proteinExistence type="predicted"/>
<organism evidence="2 3">
    <name type="scientific">Capsicum baccatum</name>
    <name type="common">Peruvian pepper</name>
    <dbReference type="NCBI Taxonomy" id="33114"/>
    <lineage>
        <taxon>Eukaryota</taxon>
        <taxon>Viridiplantae</taxon>
        <taxon>Streptophyta</taxon>
        <taxon>Embryophyta</taxon>
        <taxon>Tracheophyta</taxon>
        <taxon>Spermatophyta</taxon>
        <taxon>Magnoliopsida</taxon>
        <taxon>eudicotyledons</taxon>
        <taxon>Gunneridae</taxon>
        <taxon>Pentapetalae</taxon>
        <taxon>asterids</taxon>
        <taxon>lamiids</taxon>
        <taxon>Solanales</taxon>
        <taxon>Solanaceae</taxon>
        <taxon>Solanoideae</taxon>
        <taxon>Capsiceae</taxon>
        <taxon>Capsicum</taxon>
    </lineage>
</organism>
<dbReference type="PANTHER" id="PTHR45670:SF16">
    <property type="entry name" value="E3 UBIQUITIN-PROTEIN LIGASE UPL3-LIKE"/>
    <property type="match status" value="1"/>
</dbReference>
<dbReference type="Proteomes" id="UP000224567">
    <property type="component" value="Unassembled WGS sequence"/>
</dbReference>
<dbReference type="PANTHER" id="PTHR45670">
    <property type="entry name" value="E3 UBIQUITIN-PROTEIN LIGASE TRIP12"/>
    <property type="match status" value="1"/>
</dbReference>
<sequence length="169" mass="18349">MLLFPLRCFLLHHLSPFSTEHRQFEGFDADDINDFVDLDEPAVGFEMIDTIADAEGISMGSVSFEAQFGKDLASVVSLPSGKKWIADKLAVVAESKEVAGDMISETVLDQSLQAVKKISQEDPTACLQADTLMVVLSYLDFFSTGRVALATAGNMCKKLPLDVAAFGYC</sequence>
<protein>
    <submittedName>
        <fullName evidence="2">Uncharacterized protein</fullName>
    </submittedName>
</protein>
<dbReference type="EMBL" id="MLFT02000003">
    <property type="protein sequence ID" value="PHT53175.1"/>
    <property type="molecule type" value="Genomic_DNA"/>
</dbReference>
<evidence type="ECO:0000256" key="1">
    <source>
        <dbReference type="ARBA" id="ARBA00022679"/>
    </source>
</evidence>
<dbReference type="GO" id="GO:0000209">
    <property type="term" value="P:protein polyubiquitination"/>
    <property type="evidence" value="ECO:0007669"/>
    <property type="project" value="TreeGrafter"/>
</dbReference>
<dbReference type="GO" id="GO:0061630">
    <property type="term" value="F:ubiquitin protein ligase activity"/>
    <property type="evidence" value="ECO:0007669"/>
    <property type="project" value="InterPro"/>
</dbReference>
<reference evidence="2 3" key="1">
    <citation type="journal article" date="2017" name="Genome Biol.">
        <title>New reference genome sequences of hot pepper reveal the massive evolution of plant disease-resistance genes by retroduplication.</title>
        <authorList>
            <person name="Kim S."/>
            <person name="Park J."/>
            <person name="Yeom S.I."/>
            <person name="Kim Y.M."/>
            <person name="Seo E."/>
            <person name="Kim K.T."/>
            <person name="Kim M.S."/>
            <person name="Lee J.M."/>
            <person name="Cheong K."/>
            <person name="Shin H.S."/>
            <person name="Kim S.B."/>
            <person name="Han K."/>
            <person name="Lee J."/>
            <person name="Park M."/>
            <person name="Lee H.A."/>
            <person name="Lee H.Y."/>
            <person name="Lee Y."/>
            <person name="Oh S."/>
            <person name="Lee J.H."/>
            <person name="Choi E."/>
            <person name="Choi E."/>
            <person name="Lee S.E."/>
            <person name="Jeon J."/>
            <person name="Kim H."/>
            <person name="Choi G."/>
            <person name="Song H."/>
            <person name="Lee J."/>
            <person name="Lee S.C."/>
            <person name="Kwon J.K."/>
            <person name="Lee H.Y."/>
            <person name="Koo N."/>
            <person name="Hong Y."/>
            <person name="Kim R.W."/>
            <person name="Kang W.H."/>
            <person name="Huh J.H."/>
            <person name="Kang B.C."/>
            <person name="Yang T.J."/>
            <person name="Lee Y.H."/>
            <person name="Bennetzen J.L."/>
            <person name="Choi D."/>
        </authorList>
    </citation>
    <scope>NUCLEOTIDE SEQUENCE [LARGE SCALE GENOMIC DNA]</scope>
    <source>
        <strain evidence="3">cv. PBC81</strain>
    </source>
</reference>
<keyword evidence="3" id="KW-1185">Reference proteome</keyword>
<dbReference type="InterPro" id="IPR045322">
    <property type="entry name" value="HECTD1/TRIP12-like"/>
</dbReference>
<dbReference type="GO" id="GO:0043161">
    <property type="term" value="P:proteasome-mediated ubiquitin-dependent protein catabolic process"/>
    <property type="evidence" value="ECO:0007669"/>
    <property type="project" value="TreeGrafter"/>
</dbReference>
<keyword evidence="1" id="KW-0808">Transferase</keyword>
<evidence type="ECO:0000313" key="2">
    <source>
        <dbReference type="EMBL" id="PHT53175.1"/>
    </source>
</evidence>
<dbReference type="OrthoDB" id="1739256at2759"/>
<reference evidence="3" key="2">
    <citation type="journal article" date="2017" name="J. Anim. Genet.">
        <title>Multiple reference genome sequences of hot pepper reveal the massive evolution of plant disease resistance genes by retroduplication.</title>
        <authorList>
            <person name="Kim S."/>
            <person name="Park J."/>
            <person name="Yeom S.-I."/>
            <person name="Kim Y.-M."/>
            <person name="Seo E."/>
            <person name="Kim K.-T."/>
            <person name="Kim M.-S."/>
            <person name="Lee J.M."/>
            <person name="Cheong K."/>
            <person name="Shin H.-S."/>
            <person name="Kim S.-B."/>
            <person name="Han K."/>
            <person name="Lee J."/>
            <person name="Park M."/>
            <person name="Lee H.-A."/>
            <person name="Lee H.-Y."/>
            <person name="Lee Y."/>
            <person name="Oh S."/>
            <person name="Lee J.H."/>
            <person name="Choi E."/>
            <person name="Choi E."/>
            <person name="Lee S.E."/>
            <person name="Jeon J."/>
            <person name="Kim H."/>
            <person name="Choi G."/>
            <person name="Song H."/>
            <person name="Lee J."/>
            <person name="Lee S.-C."/>
            <person name="Kwon J.-K."/>
            <person name="Lee H.-Y."/>
            <person name="Koo N."/>
            <person name="Hong Y."/>
            <person name="Kim R.W."/>
            <person name="Kang W.-H."/>
            <person name="Huh J.H."/>
            <person name="Kang B.-C."/>
            <person name="Yang T.-J."/>
            <person name="Lee Y.-H."/>
            <person name="Bennetzen J.L."/>
            <person name="Choi D."/>
        </authorList>
    </citation>
    <scope>NUCLEOTIDE SEQUENCE [LARGE SCALE GENOMIC DNA]</scope>
    <source>
        <strain evidence="3">cv. PBC81</strain>
    </source>
</reference>
<evidence type="ECO:0000313" key="3">
    <source>
        <dbReference type="Proteomes" id="UP000224567"/>
    </source>
</evidence>
<name>A0A2G2X6N1_CAPBA</name>
<comment type="caution">
    <text evidence="2">The sequence shown here is derived from an EMBL/GenBank/DDBJ whole genome shotgun (WGS) entry which is preliminary data.</text>
</comment>
<dbReference type="AlphaFoldDB" id="A0A2G2X6N1"/>
<dbReference type="STRING" id="33114.A0A2G2X6N1"/>
<gene>
    <name evidence="2" type="ORF">CQW23_07637</name>
</gene>